<comment type="caution">
    <text evidence="2">The sequence shown here is derived from an EMBL/GenBank/DDBJ whole genome shotgun (WGS) entry which is preliminary data.</text>
</comment>
<dbReference type="Proteomes" id="UP000605970">
    <property type="component" value="Unassembled WGS sequence"/>
</dbReference>
<keyword evidence="1" id="KW-1133">Transmembrane helix</keyword>
<protein>
    <recommendedName>
        <fullName evidence="4">Transmembrane protein</fullName>
    </recommendedName>
</protein>
<evidence type="ECO:0000313" key="3">
    <source>
        <dbReference type="Proteomes" id="UP000605970"/>
    </source>
</evidence>
<organism evidence="2 3">
    <name type="scientific">Meloidogyne graminicola</name>
    <dbReference type="NCBI Taxonomy" id="189291"/>
    <lineage>
        <taxon>Eukaryota</taxon>
        <taxon>Metazoa</taxon>
        <taxon>Ecdysozoa</taxon>
        <taxon>Nematoda</taxon>
        <taxon>Chromadorea</taxon>
        <taxon>Rhabditida</taxon>
        <taxon>Tylenchina</taxon>
        <taxon>Tylenchomorpha</taxon>
        <taxon>Tylenchoidea</taxon>
        <taxon>Meloidogynidae</taxon>
        <taxon>Meloidogyninae</taxon>
        <taxon>Meloidogyne</taxon>
    </lineage>
</organism>
<name>A0A8S9ZYW5_9BILA</name>
<evidence type="ECO:0000256" key="1">
    <source>
        <dbReference type="SAM" id="Phobius"/>
    </source>
</evidence>
<feature type="transmembrane region" description="Helical" evidence="1">
    <location>
        <begin position="53"/>
        <end position="77"/>
    </location>
</feature>
<proteinExistence type="predicted"/>
<keyword evidence="1" id="KW-0472">Membrane</keyword>
<accession>A0A8S9ZYW5</accession>
<evidence type="ECO:0008006" key="4">
    <source>
        <dbReference type="Google" id="ProtNLM"/>
    </source>
</evidence>
<sequence length="134" mass="16397">MDELNINNNNQNQFPVFNNFLEDEKIFKFDVENEKKMIFLENENINHLSWSQFFPYFTIALIIYTILAICWIFWNIYTYKRDLENARKGRIVRRLYERWRLLSIYDQIPLPTTNIVNEQENINLNNQPLLSIEK</sequence>
<reference evidence="2" key="1">
    <citation type="journal article" date="2020" name="Ecol. Evol.">
        <title>Genome structure and content of the rice root-knot nematode (Meloidogyne graminicola).</title>
        <authorList>
            <person name="Phan N.T."/>
            <person name="Danchin E.G.J."/>
            <person name="Klopp C."/>
            <person name="Perfus-Barbeoch L."/>
            <person name="Kozlowski D.K."/>
            <person name="Koutsovoulos G.D."/>
            <person name="Lopez-Roques C."/>
            <person name="Bouchez O."/>
            <person name="Zahm M."/>
            <person name="Besnard G."/>
            <person name="Bellafiore S."/>
        </authorList>
    </citation>
    <scope>NUCLEOTIDE SEQUENCE</scope>
    <source>
        <strain evidence="2">VN-18</strain>
    </source>
</reference>
<gene>
    <name evidence="2" type="ORF">Mgra_00001490</name>
</gene>
<keyword evidence="3" id="KW-1185">Reference proteome</keyword>
<evidence type="ECO:0000313" key="2">
    <source>
        <dbReference type="EMBL" id="KAF7638964.1"/>
    </source>
</evidence>
<dbReference type="AlphaFoldDB" id="A0A8S9ZYW5"/>
<keyword evidence="1" id="KW-0812">Transmembrane</keyword>
<dbReference type="OrthoDB" id="5894035at2759"/>
<dbReference type="EMBL" id="JABEBT010000008">
    <property type="protein sequence ID" value="KAF7638964.1"/>
    <property type="molecule type" value="Genomic_DNA"/>
</dbReference>